<proteinExistence type="predicted"/>
<reference evidence="4 5" key="1">
    <citation type="submission" date="2017-09" db="EMBL/GenBank/DDBJ databases">
        <authorList>
            <person name="Ehlers B."/>
            <person name="Leendertz F.H."/>
        </authorList>
    </citation>
    <scope>NUCLEOTIDE SEQUENCE [LARGE SCALE GENOMIC DNA]</scope>
    <source>
        <strain evidence="4 5">CGMCC 1.05381</strain>
    </source>
</reference>
<protein>
    <submittedName>
        <fullName evidence="4">Signal transduction histidine kinase</fullName>
    </submittedName>
</protein>
<organism evidence="4 5">
    <name type="scientific">Salinibacterium xinjiangense</name>
    <dbReference type="NCBI Taxonomy" id="386302"/>
    <lineage>
        <taxon>Bacteria</taxon>
        <taxon>Bacillati</taxon>
        <taxon>Actinomycetota</taxon>
        <taxon>Actinomycetes</taxon>
        <taxon>Micrococcales</taxon>
        <taxon>Microbacteriaceae</taxon>
        <taxon>Salinibacterium</taxon>
    </lineage>
</organism>
<dbReference type="InterPro" id="IPR003594">
    <property type="entry name" value="HATPase_dom"/>
</dbReference>
<evidence type="ECO:0000256" key="2">
    <source>
        <dbReference type="SAM" id="Phobius"/>
    </source>
</evidence>
<sequence length="427" mass="45237">MPDNGAVITSVPQVKQPRNPISRKQVEKVVSRSVAGFGIVFGAQTIPWLLGQIDESYPLWLWLVVPALAGSLALVLVMSIMQVWVRRAHALFAILYLGALISWPFAVIPGVPVFPGIHWLDYILTVATAMAAIGFTARWGTIYLLVAPIIYSVVRMTPQGGAATWQLAIVEGVYAIILGAAIIIIITMLRQAATNVDNAQATALDRYGHAVRQHATEVERVQVDSIVHDSVLTTFISAARAYTPEAEALAATMAGNAIGHLRDAAAASPDDGSTMRVTALASRIVDSASDLSMPFRVKVRHPGSGSLPIQAAEAVHSAVIQAMMNSMQHAGESSVSRWVSVHGIAPNGIEVVVGDDGVGFVPSEVPGERLGVRISIIERTGNAGGRAAIVTAPNEGTVVTITWPDTTEPANERSMDDSLSGDQAVGR</sequence>
<dbReference type="Proteomes" id="UP000219440">
    <property type="component" value="Unassembled WGS sequence"/>
</dbReference>
<feature type="transmembrane region" description="Helical" evidence="2">
    <location>
        <begin position="90"/>
        <end position="110"/>
    </location>
</feature>
<evidence type="ECO:0000313" key="5">
    <source>
        <dbReference type="Proteomes" id="UP000219440"/>
    </source>
</evidence>
<keyword evidence="5" id="KW-1185">Reference proteome</keyword>
<keyword evidence="2" id="KW-0472">Membrane</keyword>
<dbReference type="Pfam" id="PF02518">
    <property type="entry name" value="HATPase_c"/>
    <property type="match status" value="1"/>
</dbReference>
<dbReference type="EMBL" id="OCST01000001">
    <property type="protein sequence ID" value="SOE45666.1"/>
    <property type="molecule type" value="Genomic_DNA"/>
</dbReference>
<keyword evidence="4" id="KW-0808">Transferase</keyword>
<dbReference type="InterPro" id="IPR036890">
    <property type="entry name" value="HATPase_C_sf"/>
</dbReference>
<dbReference type="SUPFAM" id="SSF55874">
    <property type="entry name" value="ATPase domain of HSP90 chaperone/DNA topoisomerase II/histidine kinase"/>
    <property type="match status" value="1"/>
</dbReference>
<keyword evidence="2" id="KW-1133">Transmembrane helix</keyword>
<feature type="transmembrane region" description="Helical" evidence="2">
    <location>
        <begin position="167"/>
        <end position="189"/>
    </location>
</feature>
<name>A0A2C8Y686_9MICO</name>
<accession>A0A2C8Y686</accession>
<dbReference type="AlphaFoldDB" id="A0A2C8Y686"/>
<keyword evidence="2" id="KW-0812">Transmembrane</keyword>
<feature type="region of interest" description="Disordered" evidence="1">
    <location>
        <begin position="405"/>
        <end position="427"/>
    </location>
</feature>
<dbReference type="GO" id="GO:0016301">
    <property type="term" value="F:kinase activity"/>
    <property type="evidence" value="ECO:0007669"/>
    <property type="project" value="UniProtKB-KW"/>
</dbReference>
<keyword evidence="4" id="KW-0418">Kinase</keyword>
<feature type="domain" description="Histidine kinase/HSP90-like ATPase" evidence="3">
    <location>
        <begin position="313"/>
        <end position="406"/>
    </location>
</feature>
<feature type="transmembrane region" description="Helical" evidence="2">
    <location>
        <begin position="122"/>
        <end position="146"/>
    </location>
</feature>
<evidence type="ECO:0000259" key="3">
    <source>
        <dbReference type="Pfam" id="PF02518"/>
    </source>
</evidence>
<dbReference type="Gene3D" id="3.30.565.10">
    <property type="entry name" value="Histidine kinase-like ATPase, C-terminal domain"/>
    <property type="match status" value="1"/>
</dbReference>
<feature type="transmembrane region" description="Helical" evidence="2">
    <location>
        <begin position="33"/>
        <end position="53"/>
    </location>
</feature>
<evidence type="ECO:0000256" key="1">
    <source>
        <dbReference type="SAM" id="MobiDB-lite"/>
    </source>
</evidence>
<dbReference type="RefSeq" id="WP_179691718.1">
    <property type="nucleotide sequence ID" value="NZ_BMLC01000002.1"/>
</dbReference>
<feature type="transmembrane region" description="Helical" evidence="2">
    <location>
        <begin position="59"/>
        <end position="78"/>
    </location>
</feature>
<evidence type="ECO:0000313" key="4">
    <source>
        <dbReference type="EMBL" id="SOE45666.1"/>
    </source>
</evidence>
<gene>
    <name evidence="4" type="ORF">SAMN06296378_0073</name>
</gene>